<dbReference type="FunFam" id="1.20.1080.10:FF:000014">
    <property type="entry name" value="Aquaporin 1"/>
    <property type="match status" value="1"/>
</dbReference>
<feature type="compositionally biased region" description="Basic and acidic residues" evidence="9">
    <location>
        <begin position="147"/>
        <end position="156"/>
    </location>
</feature>
<keyword evidence="5" id="KW-0677">Repeat</keyword>
<evidence type="ECO:0000256" key="7">
    <source>
        <dbReference type="ARBA" id="ARBA00023136"/>
    </source>
</evidence>
<evidence type="ECO:0000256" key="4">
    <source>
        <dbReference type="ARBA" id="ARBA00022692"/>
    </source>
</evidence>
<evidence type="ECO:0000256" key="9">
    <source>
        <dbReference type="SAM" id="MobiDB-lite"/>
    </source>
</evidence>
<evidence type="ECO:0000256" key="5">
    <source>
        <dbReference type="ARBA" id="ARBA00022737"/>
    </source>
</evidence>
<feature type="compositionally biased region" description="Polar residues" evidence="9">
    <location>
        <begin position="67"/>
        <end position="87"/>
    </location>
</feature>
<evidence type="ECO:0000256" key="3">
    <source>
        <dbReference type="ARBA" id="ARBA00022448"/>
    </source>
</evidence>
<evidence type="ECO:0000256" key="2">
    <source>
        <dbReference type="ARBA" id="ARBA00006175"/>
    </source>
</evidence>
<keyword evidence="3" id="KW-0813">Transport</keyword>
<dbReference type="GO" id="GO:0005886">
    <property type="term" value="C:plasma membrane"/>
    <property type="evidence" value="ECO:0007669"/>
    <property type="project" value="TreeGrafter"/>
</dbReference>
<gene>
    <name evidence="11" type="ORF">TI39_contig327g00018</name>
</gene>
<feature type="transmembrane region" description="Helical" evidence="10">
    <location>
        <begin position="430"/>
        <end position="451"/>
    </location>
</feature>
<keyword evidence="6 10" id="KW-1133">Transmembrane helix</keyword>
<evidence type="ECO:0000313" key="11">
    <source>
        <dbReference type="EMBL" id="KJY00486.1"/>
    </source>
</evidence>
<accession>A0A0F4GWB3</accession>
<proteinExistence type="inferred from homology"/>
<feature type="transmembrane region" description="Helical" evidence="10">
    <location>
        <begin position="476"/>
        <end position="493"/>
    </location>
</feature>
<evidence type="ECO:0000256" key="6">
    <source>
        <dbReference type="ARBA" id="ARBA00022989"/>
    </source>
</evidence>
<evidence type="ECO:0000313" key="12">
    <source>
        <dbReference type="Proteomes" id="UP000033647"/>
    </source>
</evidence>
<keyword evidence="4 10" id="KW-0812">Transmembrane</keyword>
<dbReference type="SUPFAM" id="SSF81338">
    <property type="entry name" value="Aquaporin-like"/>
    <property type="match status" value="1"/>
</dbReference>
<dbReference type="Gene3D" id="1.20.1080.10">
    <property type="entry name" value="Glycerol uptake facilitator protein"/>
    <property type="match status" value="1"/>
</dbReference>
<evidence type="ECO:0000256" key="10">
    <source>
        <dbReference type="SAM" id="Phobius"/>
    </source>
</evidence>
<dbReference type="STRING" id="1047168.A0A0F4GWB3"/>
<dbReference type="InterPro" id="IPR000425">
    <property type="entry name" value="MIP"/>
</dbReference>
<feature type="region of interest" description="Disordered" evidence="9">
    <location>
        <begin position="196"/>
        <end position="251"/>
    </location>
</feature>
<dbReference type="InterPro" id="IPR023271">
    <property type="entry name" value="Aquaporin-like"/>
</dbReference>
<comment type="similarity">
    <text evidence="2">Belongs to the MIP/aquaporin (TC 1.A.8) family.</text>
</comment>
<feature type="transmembrane region" description="Helical" evidence="10">
    <location>
        <begin position="405"/>
        <end position="423"/>
    </location>
</feature>
<organism evidence="11 12">
    <name type="scientific">Zymoseptoria brevis</name>
    <dbReference type="NCBI Taxonomy" id="1047168"/>
    <lineage>
        <taxon>Eukaryota</taxon>
        <taxon>Fungi</taxon>
        <taxon>Dikarya</taxon>
        <taxon>Ascomycota</taxon>
        <taxon>Pezizomycotina</taxon>
        <taxon>Dothideomycetes</taxon>
        <taxon>Dothideomycetidae</taxon>
        <taxon>Mycosphaerellales</taxon>
        <taxon>Mycosphaerellaceae</taxon>
        <taxon>Zymoseptoria</taxon>
    </lineage>
</organism>
<dbReference type="Proteomes" id="UP000033647">
    <property type="component" value="Unassembled WGS sequence"/>
</dbReference>
<keyword evidence="7 10" id="KW-0472">Membrane</keyword>
<feature type="compositionally biased region" description="Polar residues" evidence="9">
    <location>
        <begin position="20"/>
        <end position="42"/>
    </location>
</feature>
<evidence type="ECO:0008006" key="13">
    <source>
        <dbReference type="Google" id="ProtNLM"/>
    </source>
</evidence>
<dbReference type="PRINTS" id="PR00783">
    <property type="entry name" value="MINTRINSICP"/>
</dbReference>
<dbReference type="PANTHER" id="PTHR19139">
    <property type="entry name" value="AQUAPORIN TRANSPORTER"/>
    <property type="match status" value="1"/>
</dbReference>
<comment type="caution">
    <text evidence="11">The sequence shown here is derived from an EMBL/GenBank/DDBJ whole genome shotgun (WGS) entry which is preliminary data.</text>
</comment>
<feature type="transmembrane region" description="Helical" evidence="10">
    <location>
        <begin position="277"/>
        <end position="297"/>
    </location>
</feature>
<dbReference type="EMBL" id="LAFY01000319">
    <property type="protein sequence ID" value="KJY00486.1"/>
    <property type="molecule type" value="Genomic_DNA"/>
</dbReference>
<dbReference type="OrthoDB" id="3222at2759"/>
<feature type="transmembrane region" description="Helical" evidence="10">
    <location>
        <begin position="317"/>
        <end position="339"/>
    </location>
</feature>
<evidence type="ECO:0000256" key="1">
    <source>
        <dbReference type="ARBA" id="ARBA00004141"/>
    </source>
</evidence>
<reference evidence="11 12" key="1">
    <citation type="submission" date="2015-03" db="EMBL/GenBank/DDBJ databases">
        <title>RNA-seq based gene annotation and comparative genomics of four Zymoseptoria species reveal species-specific pathogenicity related genes and transposable element activity.</title>
        <authorList>
            <person name="Grandaubert J."/>
            <person name="Bhattacharyya A."/>
            <person name="Stukenbrock E.H."/>
        </authorList>
    </citation>
    <scope>NUCLEOTIDE SEQUENCE [LARGE SCALE GENOMIC DNA]</scope>
    <source>
        <strain evidence="11 12">Zb18110</strain>
    </source>
</reference>
<feature type="region of interest" description="Disordered" evidence="9">
    <location>
        <begin position="1"/>
        <end position="159"/>
    </location>
</feature>
<feature type="region of interest" description="Disordered" evidence="9">
    <location>
        <begin position="510"/>
        <end position="537"/>
    </location>
</feature>
<protein>
    <recommendedName>
        <fullName evidence="13">Aquaporin-like protein</fullName>
    </recommendedName>
</protein>
<dbReference type="AlphaFoldDB" id="A0A0F4GWB3"/>
<evidence type="ECO:0000256" key="8">
    <source>
        <dbReference type="ARBA" id="ARBA00034651"/>
    </source>
</evidence>
<feature type="transmembrane region" description="Helical" evidence="10">
    <location>
        <begin position="360"/>
        <end position="385"/>
    </location>
</feature>
<name>A0A0F4GWB3_9PEZI</name>
<comment type="catalytic activity">
    <reaction evidence="8">
        <text>H2O(in) = H2O(out)</text>
        <dbReference type="Rhea" id="RHEA:29667"/>
        <dbReference type="ChEBI" id="CHEBI:15377"/>
    </reaction>
</comment>
<keyword evidence="12" id="KW-1185">Reference proteome</keyword>
<sequence>MHRSTRSSGALPPNIFPAVHTSSSQPPTSSIMAQPHLPTSTYVPDRAPPPLPEGENTSFDDGPGLEKSSTFETATPLSINRSRSNTYNRERKQSNAASMMEGSHFGPQVDFDLGDDVASNAPPPQRNPSRQQMMRFPGPSTPSEFGFGHDDPDAKHWPRPPYDYGVPMRAPSTARSYWGEEPPYYNRPYNRRMTSVRESDEWHGGGGRGPPRPPRSNRYHSYDDDDSDDHRLRRPRRKPSMRSDRSTPPPEVVMRLPFTTWMNGSIKGHFVAAMGEFMGTTMFLFFAFAGTQVANIGAESNDAQTTTNADTGFSPIVLLYIALSFGFSLMTNVWIFFRISGGMFNPAVTLAMVMVKAVTIVRGLLLVASQLLGAIFASYVVSVLFPTTFNVRTTLSKGTSVTRGVFIEAMLTAELIFAIYMLANEKHKATFMAPIGIGMALFIAEMVGVYYTGGSLNPARSFGPCVVSGVWDAEHWIYWLGPACGAVLAWGFYRVIKMLEYEMANPGQEASSKHEAAAEQEAVEADLADMTPKKEEV</sequence>
<dbReference type="InterPro" id="IPR034294">
    <property type="entry name" value="Aquaporin_transptr"/>
</dbReference>
<dbReference type="Pfam" id="PF00230">
    <property type="entry name" value="MIP"/>
    <property type="match status" value="1"/>
</dbReference>
<dbReference type="PANTHER" id="PTHR19139:SF283">
    <property type="entry name" value="AQUAPORIN"/>
    <property type="match status" value="1"/>
</dbReference>
<dbReference type="GO" id="GO:0015250">
    <property type="term" value="F:water channel activity"/>
    <property type="evidence" value="ECO:0007669"/>
    <property type="project" value="TreeGrafter"/>
</dbReference>
<comment type="subcellular location">
    <subcellularLocation>
        <location evidence="1">Membrane</location>
        <topology evidence="1">Multi-pass membrane protein</topology>
    </subcellularLocation>
</comment>